<feature type="compositionally biased region" description="Low complexity" evidence="2">
    <location>
        <begin position="257"/>
        <end position="266"/>
    </location>
</feature>
<reference evidence="4" key="1">
    <citation type="submission" date="2017-02" db="UniProtKB">
        <authorList>
            <consortium name="WormBaseParasite"/>
        </authorList>
    </citation>
    <scope>IDENTIFICATION</scope>
</reference>
<keyword evidence="1" id="KW-0175">Coiled coil</keyword>
<keyword evidence="3" id="KW-1185">Reference proteome</keyword>
<evidence type="ECO:0000256" key="1">
    <source>
        <dbReference type="SAM" id="Coils"/>
    </source>
</evidence>
<sequence length="596" mass="67317">MRRSVNNPPKNQVDYTESALNALLVEVELLESKAADLKDVYSRHENESSKLKYFASEKEFELKKVQTKRKYLDVSIGLGKKELQLKSNELNEKRYSTQIVLDLLVHIKCIGANCDTSKVSEELCLSCDDLRNVIERSEEAREISRIYNENLKLERRRDSLRSEVEQLRSRLKHVKHEVSKQEQNSIFDWIAEMSALAIEERRLHNMLKERTEENRLIERSYPSPPSLNSTNLTFPSSKLSLPRNNNPKSDRIPPAASNNTSIISSRRSSKSGKESKAPTIVLNEKRTPKKHVNNISKLLNDPFDVSQCSLISSQSPGSYRANKANNAMEFEQVTPPPRILVPPPRGGQNGALRCNSPDRRVLEGANNVALGLDDNALDKLLNTTYESLSKRDTMSINGPGLGITDLFEAHGEGGDFGQNLSEVEDNARGEGILPDMNYPFVNLESNLLGTGEDFMMDFDERNSADNSKRVLFNERVRVNEITPHKVANEKTSEIENDNIHFDMNDFNAGGYATPENDDVFGIMDPNGANVTLMDNGAPVDDGDLNFNFNMFDDSPNEKERESRDGRLLDIAMEESNDNIADIDEFRDLMDFGNFFN</sequence>
<feature type="region of interest" description="Disordered" evidence="2">
    <location>
        <begin position="214"/>
        <end position="281"/>
    </location>
</feature>
<protein>
    <submittedName>
        <fullName evidence="4">Uncharacterized protein</fullName>
    </submittedName>
</protein>
<feature type="coiled-coil region" evidence="1">
    <location>
        <begin position="20"/>
        <end position="47"/>
    </location>
</feature>
<feature type="compositionally biased region" description="Polar residues" evidence="2">
    <location>
        <begin position="226"/>
        <end position="247"/>
    </location>
</feature>
<accession>A0A0N5C234</accession>
<evidence type="ECO:0000256" key="2">
    <source>
        <dbReference type="SAM" id="MobiDB-lite"/>
    </source>
</evidence>
<name>A0A0N5C234_STREA</name>
<evidence type="ECO:0000313" key="4">
    <source>
        <dbReference type="WBParaSite" id="SPAL_0001204700.1"/>
    </source>
</evidence>
<organism evidence="3 4">
    <name type="scientific">Strongyloides papillosus</name>
    <name type="common">Intestinal threadworm</name>
    <dbReference type="NCBI Taxonomy" id="174720"/>
    <lineage>
        <taxon>Eukaryota</taxon>
        <taxon>Metazoa</taxon>
        <taxon>Ecdysozoa</taxon>
        <taxon>Nematoda</taxon>
        <taxon>Chromadorea</taxon>
        <taxon>Rhabditida</taxon>
        <taxon>Tylenchina</taxon>
        <taxon>Panagrolaimomorpha</taxon>
        <taxon>Strongyloidoidea</taxon>
        <taxon>Strongyloididae</taxon>
        <taxon>Strongyloides</taxon>
    </lineage>
</organism>
<proteinExistence type="predicted"/>
<feature type="coiled-coil region" evidence="1">
    <location>
        <begin position="143"/>
        <end position="184"/>
    </location>
</feature>
<evidence type="ECO:0000313" key="3">
    <source>
        <dbReference type="Proteomes" id="UP000046392"/>
    </source>
</evidence>
<dbReference type="Proteomes" id="UP000046392">
    <property type="component" value="Unplaced"/>
</dbReference>
<dbReference type="AlphaFoldDB" id="A0A0N5C234"/>
<dbReference type="WBParaSite" id="SPAL_0001204700.1">
    <property type="protein sequence ID" value="SPAL_0001204700.1"/>
    <property type="gene ID" value="SPAL_0001204700"/>
</dbReference>